<dbReference type="EC" id="2.7.11.1" evidence="1"/>
<proteinExistence type="predicted"/>
<keyword evidence="4" id="KW-0547">Nucleotide-binding</keyword>
<feature type="domain" description="Protein kinase" evidence="8">
    <location>
        <begin position="203"/>
        <end position="478"/>
    </location>
</feature>
<keyword evidence="11" id="KW-1185">Reference proteome</keyword>
<accession>A0A7W7DFR1</accession>
<reference evidence="10 11" key="1">
    <citation type="submission" date="2020-08" db="EMBL/GenBank/DDBJ databases">
        <title>Sequencing the genomes of 1000 actinobacteria strains.</title>
        <authorList>
            <person name="Klenk H.-P."/>
        </authorList>
    </citation>
    <scope>NUCLEOTIDE SEQUENCE [LARGE SCALE GENOMIC DNA]</scope>
    <source>
        <strain evidence="10 11">DSM 45784</strain>
    </source>
</reference>
<evidence type="ECO:0000259" key="9">
    <source>
        <dbReference type="PROSITE" id="PS50965"/>
    </source>
</evidence>
<dbReference type="PANTHER" id="PTHR43289">
    <property type="entry name" value="MITOGEN-ACTIVATED PROTEIN KINASE KINASE KINASE 20-RELATED"/>
    <property type="match status" value="1"/>
</dbReference>
<dbReference type="SUPFAM" id="SSF47789">
    <property type="entry name" value="C-terminal domain of RNA polymerase alpha subunit"/>
    <property type="match status" value="1"/>
</dbReference>
<dbReference type="PROSITE" id="PS50965">
    <property type="entry name" value="NERD"/>
    <property type="match status" value="1"/>
</dbReference>
<feature type="domain" description="NERD" evidence="9">
    <location>
        <begin position="14"/>
        <end position="127"/>
    </location>
</feature>
<dbReference type="GO" id="GO:0005524">
    <property type="term" value="F:ATP binding"/>
    <property type="evidence" value="ECO:0007669"/>
    <property type="project" value="UniProtKB-KW"/>
</dbReference>
<evidence type="ECO:0000313" key="10">
    <source>
        <dbReference type="EMBL" id="MBB4705170.1"/>
    </source>
</evidence>
<keyword evidence="6" id="KW-0067">ATP-binding</keyword>
<keyword evidence="2 10" id="KW-0723">Serine/threonine-protein kinase</keyword>
<dbReference type="Pfam" id="PF08378">
    <property type="entry name" value="NERD"/>
    <property type="match status" value="1"/>
</dbReference>
<dbReference type="InterPro" id="IPR049832">
    <property type="entry name" value="BREX_PglW"/>
</dbReference>
<evidence type="ECO:0000259" key="8">
    <source>
        <dbReference type="PROSITE" id="PS50011"/>
    </source>
</evidence>
<evidence type="ECO:0000256" key="2">
    <source>
        <dbReference type="ARBA" id="ARBA00022527"/>
    </source>
</evidence>
<evidence type="ECO:0000313" key="11">
    <source>
        <dbReference type="Proteomes" id="UP000542210"/>
    </source>
</evidence>
<gene>
    <name evidence="10" type="ORF">BJ982_006714</name>
</gene>
<evidence type="ECO:0000256" key="4">
    <source>
        <dbReference type="ARBA" id="ARBA00022741"/>
    </source>
</evidence>
<dbReference type="InterPro" id="IPR000719">
    <property type="entry name" value="Prot_kinase_dom"/>
</dbReference>
<feature type="region of interest" description="Disordered" evidence="7">
    <location>
        <begin position="489"/>
        <end position="508"/>
    </location>
</feature>
<evidence type="ECO:0000256" key="3">
    <source>
        <dbReference type="ARBA" id="ARBA00022679"/>
    </source>
</evidence>
<dbReference type="Gene3D" id="1.10.510.10">
    <property type="entry name" value="Transferase(Phosphotransferase) domain 1"/>
    <property type="match status" value="2"/>
</dbReference>
<feature type="domain" description="Protein kinase" evidence="8">
    <location>
        <begin position="514"/>
        <end position="790"/>
    </location>
</feature>
<dbReference type="RefSeq" id="WP_184886679.1">
    <property type="nucleotide sequence ID" value="NZ_BOOV01000006.1"/>
</dbReference>
<organism evidence="10 11">
    <name type="scientific">Sphaerisporangium siamense</name>
    <dbReference type="NCBI Taxonomy" id="795645"/>
    <lineage>
        <taxon>Bacteria</taxon>
        <taxon>Bacillati</taxon>
        <taxon>Actinomycetota</taxon>
        <taxon>Actinomycetes</taxon>
        <taxon>Streptosporangiales</taxon>
        <taxon>Streptosporangiaceae</taxon>
        <taxon>Sphaerisporangium</taxon>
    </lineage>
</organism>
<evidence type="ECO:0000256" key="7">
    <source>
        <dbReference type="SAM" id="MobiDB-lite"/>
    </source>
</evidence>
<evidence type="ECO:0000256" key="5">
    <source>
        <dbReference type="ARBA" id="ARBA00022777"/>
    </source>
</evidence>
<dbReference type="GO" id="GO:0004674">
    <property type="term" value="F:protein serine/threonine kinase activity"/>
    <property type="evidence" value="ECO:0007669"/>
    <property type="project" value="UniProtKB-KW"/>
</dbReference>
<dbReference type="InterPro" id="IPR011009">
    <property type="entry name" value="Kinase-like_dom_sf"/>
</dbReference>
<dbReference type="Proteomes" id="UP000542210">
    <property type="component" value="Unassembled WGS sequence"/>
</dbReference>
<dbReference type="Pfam" id="PF00069">
    <property type="entry name" value="Pkinase"/>
    <property type="match status" value="2"/>
</dbReference>
<evidence type="ECO:0000256" key="1">
    <source>
        <dbReference type="ARBA" id="ARBA00012513"/>
    </source>
</evidence>
<keyword evidence="3" id="KW-0808">Transferase</keyword>
<dbReference type="NCBIfam" id="NF033442">
    <property type="entry name" value="BREX_PglW"/>
    <property type="match status" value="1"/>
</dbReference>
<dbReference type="InterPro" id="IPR011528">
    <property type="entry name" value="NERD"/>
</dbReference>
<comment type="caution">
    <text evidence="10">The sequence shown here is derived from an EMBL/GenBank/DDBJ whole genome shotgun (WGS) entry which is preliminary data.</text>
</comment>
<name>A0A7W7DFR1_9ACTN</name>
<dbReference type="SUPFAM" id="SSF56112">
    <property type="entry name" value="Protein kinase-like (PK-like)"/>
    <property type="match status" value="2"/>
</dbReference>
<keyword evidence="5 10" id="KW-0418">Kinase</keyword>
<dbReference type="PROSITE" id="PS50011">
    <property type="entry name" value="PROTEIN_KINASE_DOM"/>
    <property type="match status" value="2"/>
</dbReference>
<protein>
    <recommendedName>
        <fullName evidence="1">non-specific serine/threonine protein kinase</fullName>
        <ecNumber evidence="1">2.7.11.1</ecNumber>
    </recommendedName>
</protein>
<sequence>MEAGNKRWVEVTPSEYAHEQGGLAAIRELLPDTDPYRAWSNFTFTTRSGRQYEVDLLVIGRAGIYLLELKHWSGTISGDHQTWFHNRRPEDNPRLLTDLKAKHFKQLLVDVSGATRVPFVHAGVVLHQPGAQVQLTDRGRAGVYRIDGQGPAGLEELLADLVARPPRDSRDLVDRQRSVQLAKVIERAGVRRSVRHRTVGNLLLDDNPLAEGPGWQDYLARHTALDRVRRVRFYIRNARASDEEKMASLRAARREFGILENVSHPGIGQAIEFYEHERGPAVVFAHDPSEVRLDHFLAARPNGLTIENQLDLVRALADTLGYAHRRKLVHRRLSPRSVFVRPMAQERLGVRVRDWHTALRMPPATQGSYVPGTRTLEDLTDTGVRGFLAPETLHKQDADPVLADVFGLGALAYMIFTGLPPADSGEALQQILAQSGGLDISAAMDGAPQAMVNLVREATAGDTDLRLQSVGDFVREFTKLVAELSQPEEAAERVDPFDAKPGQRIGTDDEPTRFEVLQRLDQGSTALALLVRDERRLPGHDANRDTVRGESREVAPKRAEAVLKVALDEDAARRRLLDEAEVLPQARDTRIAQLLEGPLVVGGRTALLLEDAGRESLAAMIKREGRLSLDLLERWGKDLLEILVSLDLAGVNHRDIKPDNLAFRELGKSRQVHLTLFDFSLSRAPLEHTGVGTAPYLDPFFDRIHRPRFDAAAERYAAAVTLYEMATGQTPEYGEGNRSHPAVISSDVTIDPALFEPTVGEGLSRFFAKALARDPKSRHDTIESMHTEWRSIFAAVPPAAGDVPAPGAAEPVAGEELDERAAAATLETPIAAAGLTPRAVDALHRVDVRTVADLLARSPFDIARLSGVSEPTRREVRRRAKQWRARLRPGETATPPTEPIDVPLHSVDGVLTSLLPKTGRADSSASAVMRTYLGFAGDHGLLIWPTQAEIAQLHGVTAGRVGQIAPQTRKSWPRNRALTEVRTEIVDLVSQAGGVVAASDVAESLLTARGSLTDGRERLSRALGLVRAVVDVEGDRGAEARLLTRRCFGTVILALEVPDNPEAVPGTDLLDYAVRLGRAADKLAAEESLPSAAHCEARLREVRLAPGMAPLSPVRLAALAAAASERAAANGRGEVYPAGLDPVRALRQLASSLAVVRHGLDVDQLRARVRARYPQVGELPDRPRLDALLRVAEVPLVFSDGRYLPRDRASSGLATGHGQTSVTRLGGVGRDRNLAAFEQRLTRSIAEHAFVTLAVDWRFHARAAAALAERFGVTPVDVTADLLAAMRREAEEHQVDWSLVLRSDRPDAAPQDAANLRTLVAMAAASLESRLEAETRPLLIVEAAPLARYDRLAVLERLADQATARPAARWLLLPVEQDGVPSIDGRPAPGALGALRLSTTWITRPRDEAVS</sequence>
<evidence type="ECO:0000256" key="6">
    <source>
        <dbReference type="ARBA" id="ARBA00022840"/>
    </source>
</evidence>
<dbReference type="Gene3D" id="1.10.150.20">
    <property type="entry name" value="5' to 3' exonuclease, C-terminal subdomain"/>
    <property type="match status" value="1"/>
</dbReference>
<dbReference type="SMART" id="SM00220">
    <property type="entry name" value="S_TKc"/>
    <property type="match status" value="1"/>
</dbReference>
<dbReference type="EMBL" id="JACHND010000001">
    <property type="protein sequence ID" value="MBB4705170.1"/>
    <property type="molecule type" value="Genomic_DNA"/>
</dbReference>
<dbReference type="PANTHER" id="PTHR43289:SF6">
    <property type="entry name" value="SERINE_THREONINE-PROTEIN KINASE NEKL-3"/>
    <property type="match status" value="1"/>
</dbReference>